<dbReference type="AlphaFoldDB" id="A0A0F0LNV0"/>
<evidence type="ECO:0000313" key="10">
    <source>
        <dbReference type="EMBL" id="KJL33196.1"/>
    </source>
</evidence>
<dbReference type="PIRSF" id="PIRSF004539">
    <property type="entry name" value="C4-dicrbxl_trns"/>
    <property type="match status" value="1"/>
</dbReference>
<sequence length="459" mass="47226">MLAASATLEETHMQIALFIAELLVVLGCIVMGTRSSGVGLGLWGGTGVAILVFVFRVPPGSPPVDALLIVLSVVLASSMMQSAGGIDWMVSVAAKLIARNPKQITLVAPLISFLFSVGAGTSNILYPLLPVIQDLSYRNGIRPSRPLSLSVVATGVALACSPVSAAMAAMVTLTDVAPWNFELVDILKVTIPAAVVGIVVSSFVVNRLGKELAEDPEVQAKIARGELAPPRTGAAEVKADVTVTSAGRNAAIIFLLGVAVIVLFGLFKALRPLDASGDPVSMTPIIEIVMFVAGTVILLVSRPKVGEIPTMTVFKAGMVSAIALFGLAWLTDTFLGAHAKLISEGVGGLVTAAPWIFALGVFLVCVLTTSQSTATRTIVPIGLAAGIPLGLLSGMWAGAFAGIYLLPTNGSQIAAANFDTSGTTKLGTKLVDHSFFAPTLILAVTTIGFGALFGVLWGG</sequence>
<feature type="transmembrane region" description="Helical" evidence="9">
    <location>
        <begin position="312"/>
        <end position="330"/>
    </location>
</feature>
<feature type="transmembrane region" description="Helical" evidence="9">
    <location>
        <begin position="435"/>
        <end position="457"/>
    </location>
</feature>
<feature type="transmembrane region" description="Helical" evidence="9">
    <location>
        <begin position="350"/>
        <end position="369"/>
    </location>
</feature>
<dbReference type="RefSeq" id="WP_235281728.1">
    <property type="nucleotide sequence ID" value="NZ_JYIX01000034.1"/>
</dbReference>
<dbReference type="GO" id="GO:0005886">
    <property type="term" value="C:plasma membrane"/>
    <property type="evidence" value="ECO:0007669"/>
    <property type="project" value="UniProtKB-SubCell"/>
</dbReference>
<proteinExistence type="inferred from homology"/>
<comment type="subcellular location">
    <subcellularLocation>
        <location evidence="1">Cell inner membrane</location>
        <topology evidence="1">Multi-pass membrane protein</topology>
    </subcellularLocation>
</comment>
<dbReference type="NCBIfam" id="NF009136">
    <property type="entry name" value="PRK12489.1"/>
    <property type="match status" value="1"/>
</dbReference>
<feature type="transmembrane region" description="Helical" evidence="9">
    <location>
        <begin position="282"/>
        <end position="300"/>
    </location>
</feature>
<evidence type="ECO:0000256" key="2">
    <source>
        <dbReference type="ARBA" id="ARBA00006413"/>
    </source>
</evidence>
<keyword evidence="8 9" id="KW-0472">Membrane</keyword>
<evidence type="ECO:0000256" key="1">
    <source>
        <dbReference type="ARBA" id="ARBA00004429"/>
    </source>
</evidence>
<feature type="transmembrane region" description="Helical" evidence="9">
    <location>
        <begin position="38"/>
        <end position="55"/>
    </location>
</feature>
<name>A0A0F0LNV0_9MICO</name>
<dbReference type="PANTHER" id="PTHR36106:SF1">
    <property type="entry name" value="ANAEROBIC C4-DICARBOXYLATE TRANSPORTER DCUB"/>
    <property type="match status" value="1"/>
</dbReference>
<keyword evidence="6 9" id="KW-0812">Transmembrane</keyword>
<comment type="caution">
    <text evidence="10">The sequence shown here is derived from an EMBL/GenBank/DDBJ whole genome shotgun (WGS) entry which is preliminary data.</text>
</comment>
<evidence type="ECO:0000256" key="6">
    <source>
        <dbReference type="ARBA" id="ARBA00022692"/>
    </source>
</evidence>
<evidence type="ECO:0000256" key="8">
    <source>
        <dbReference type="ARBA" id="ARBA00023136"/>
    </source>
</evidence>
<dbReference type="EMBL" id="JYIX01000034">
    <property type="protein sequence ID" value="KJL33196.1"/>
    <property type="molecule type" value="Genomic_DNA"/>
</dbReference>
<dbReference type="PATRIC" id="fig|582680.6.peg.1918"/>
<dbReference type="NCBIfam" id="TIGR00770">
    <property type="entry name" value="Dcu"/>
    <property type="match status" value="1"/>
</dbReference>
<evidence type="ECO:0000256" key="9">
    <source>
        <dbReference type="SAM" id="Phobius"/>
    </source>
</evidence>
<dbReference type="STRING" id="582680.RS86_01855"/>
<feature type="transmembrane region" description="Helical" evidence="9">
    <location>
        <begin position="186"/>
        <end position="205"/>
    </location>
</feature>
<keyword evidence="3" id="KW-0813">Transport</keyword>
<dbReference type="Pfam" id="PF03605">
    <property type="entry name" value="DcuA_DcuB"/>
    <property type="match status" value="1"/>
</dbReference>
<gene>
    <name evidence="10" type="primary">dcuB</name>
    <name evidence="10" type="ORF">RS86_01855</name>
</gene>
<feature type="transmembrane region" description="Helical" evidence="9">
    <location>
        <begin position="381"/>
        <end position="406"/>
    </location>
</feature>
<feature type="transmembrane region" description="Helical" evidence="9">
    <location>
        <begin position="106"/>
        <end position="126"/>
    </location>
</feature>
<evidence type="ECO:0000256" key="5">
    <source>
        <dbReference type="ARBA" id="ARBA00022519"/>
    </source>
</evidence>
<protein>
    <submittedName>
        <fullName evidence="10">Anaerobic C4-dicarboxylate transporter DcuB</fullName>
    </submittedName>
</protein>
<dbReference type="NCBIfam" id="NF006927">
    <property type="entry name" value="PRK09412.1"/>
    <property type="match status" value="1"/>
</dbReference>
<feature type="transmembrane region" description="Helical" evidence="9">
    <location>
        <begin position="147"/>
        <end position="174"/>
    </location>
</feature>
<feature type="transmembrane region" description="Helical" evidence="9">
    <location>
        <begin position="250"/>
        <end position="270"/>
    </location>
</feature>
<keyword evidence="7 9" id="KW-1133">Transmembrane helix</keyword>
<feature type="transmembrane region" description="Helical" evidence="9">
    <location>
        <begin position="67"/>
        <end position="86"/>
    </location>
</feature>
<comment type="similarity">
    <text evidence="2">Belongs to the DcuA/DcuB transporter (TC 2.A.13.1) family.</text>
</comment>
<dbReference type="Proteomes" id="UP000033740">
    <property type="component" value="Unassembled WGS sequence"/>
</dbReference>
<keyword evidence="11" id="KW-1185">Reference proteome</keyword>
<dbReference type="InterPro" id="IPR004668">
    <property type="entry name" value="Anaer_Dcu_memb_transpt"/>
</dbReference>
<evidence type="ECO:0000256" key="7">
    <source>
        <dbReference type="ARBA" id="ARBA00022989"/>
    </source>
</evidence>
<evidence type="ECO:0000256" key="3">
    <source>
        <dbReference type="ARBA" id="ARBA00022448"/>
    </source>
</evidence>
<organism evidence="10 11">
    <name type="scientific">Microbacterium azadirachtae</name>
    <dbReference type="NCBI Taxonomy" id="582680"/>
    <lineage>
        <taxon>Bacteria</taxon>
        <taxon>Bacillati</taxon>
        <taxon>Actinomycetota</taxon>
        <taxon>Actinomycetes</taxon>
        <taxon>Micrococcales</taxon>
        <taxon>Microbacteriaceae</taxon>
        <taxon>Microbacterium</taxon>
    </lineage>
</organism>
<evidence type="ECO:0000256" key="4">
    <source>
        <dbReference type="ARBA" id="ARBA00022475"/>
    </source>
</evidence>
<keyword evidence="5" id="KW-0997">Cell inner membrane</keyword>
<evidence type="ECO:0000313" key="11">
    <source>
        <dbReference type="Proteomes" id="UP000033740"/>
    </source>
</evidence>
<dbReference type="GO" id="GO:0015556">
    <property type="term" value="F:C4-dicarboxylate transmembrane transporter activity"/>
    <property type="evidence" value="ECO:0007669"/>
    <property type="project" value="InterPro"/>
</dbReference>
<reference evidence="10 11" key="1">
    <citation type="submission" date="2015-02" db="EMBL/GenBank/DDBJ databases">
        <title>Draft genome sequences of ten Microbacterium spp. with emphasis on heavy metal contaminated environments.</title>
        <authorList>
            <person name="Corretto E."/>
        </authorList>
    </citation>
    <scope>NUCLEOTIDE SEQUENCE [LARGE SCALE GENOMIC DNA]</scope>
    <source>
        <strain evidence="10 11">ARN176</strain>
    </source>
</reference>
<keyword evidence="4" id="KW-1003">Cell membrane</keyword>
<feature type="transmembrane region" description="Helical" evidence="9">
    <location>
        <begin position="12"/>
        <end position="32"/>
    </location>
</feature>
<accession>A0A0F0LNV0</accession>
<dbReference type="PANTHER" id="PTHR36106">
    <property type="entry name" value="ANAEROBIC C4-DICARBOXYLATE TRANSPORTER DCUB"/>
    <property type="match status" value="1"/>
</dbReference>